<reference evidence="3" key="1">
    <citation type="journal article" date="2019" name="Int. J. Syst. Evol. Microbiol.">
        <title>The Global Catalogue of Microorganisms (GCM) 10K type strain sequencing project: providing services to taxonomists for standard genome sequencing and annotation.</title>
        <authorList>
            <consortium name="The Broad Institute Genomics Platform"/>
            <consortium name="The Broad Institute Genome Sequencing Center for Infectious Disease"/>
            <person name="Wu L."/>
            <person name="Ma J."/>
        </authorList>
    </citation>
    <scope>NUCLEOTIDE SEQUENCE [LARGE SCALE GENOMIC DNA]</scope>
    <source>
        <strain evidence="3">CGMCC 4.7289</strain>
    </source>
</reference>
<name>A0ABV8LRA2_9ACTN</name>
<dbReference type="RefSeq" id="WP_253753491.1">
    <property type="nucleotide sequence ID" value="NZ_JAMZDZ010000001.1"/>
</dbReference>
<evidence type="ECO:0000313" key="3">
    <source>
        <dbReference type="Proteomes" id="UP001595816"/>
    </source>
</evidence>
<keyword evidence="3" id="KW-1185">Reference proteome</keyword>
<dbReference type="EMBL" id="JBHSAY010000009">
    <property type="protein sequence ID" value="MFC4132299.1"/>
    <property type="molecule type" value="Genomic_DNA"/>
</dbReference>
<feature type="transmembrane region" description="Helical" evidence="1">
    <location>
        <begin position="75"/>
        <end position="99"/>
    </location>
</feature>
<dbReference type="Gene3D" id="1.20.120.1760">
    <property type="match status" value="1"/>
</dbReference>
<dbReference type="PROSITE" id="PS51257">
    <property type="entry name" value="PROKAR_LIPOPROTEIN"/>
    <property type="match status" value="1"/>
</dbReference>
<keyword evidence="1" id="KW-0472">Membrane</keyword>
<proteinExistence type="predicted"/>
<gene>
    <name evidence="2" type="ORF">ACFOZ4_16965</name>
</gene>
<keyword evidence="1" id="KW-1133">Transmembrane helix</keyword>
<feature type="transmembrane region" description="Helical" evidence="1">
    <location>
        <begin position="158"/>
        <end position="178"/>
    </location>
</feature>
<organism evidence="2 3">
    <name type="scientific">Hamadaea flava</name>
    <dbReference type="NCBI Taxonomy" id="1742688"/>
    <lineage>
        <taxon>Bacteria</taxon>
        <taxon>Bacillati</taxon>
        <taxon>Actinomycetota</taxon>
        <taxon>Actinomycetes</taxon>
        <taxon>Micromonosporales</taxon>
        <taxon>Micromonosporaceae</taxon>
        <taxon>Hamadaea</taxon>
    </lineage>
</organism>
<dbReference type="InterPro" id="IPR043130">
    <property type="entry name" value="CDP-OH_PTrfase_TM_dom"/>
</dbReference>
<sequence length="209" mass="22523">MRRLDLPNLVTATRYPSALVFLLACAAGRPSWSAATLALLLLTYLTDLLDGFLARRTPGRDPRAGQVMDSAADSYTFVIVFTGLFVAGVVHPITLCAVIGGRAVLDLTRLVGLARGESYLRPTFYTKAKGFVYCSLSIVLYAKTVPVFAWLGRDPLPVAANTALVLATVAAVGSFLAVHRQHFLTMFAPATPSITERLEHVETQSPSRA</sequence>
<dbReference type="Proteomes" id="UP001595816">
    <property type="component" value="Unassembled WGS sequence"/>
</dbReference>
<dbReference type="InterPro" id="IPR000462">
    <property type="entry name" value="CDP-OH_P_trans"/>
</dbReference>
<accession>A0ABV8LRA2</accession>
<dbReference type="Pfam" id="PF01066">
    <property type="entry name" value="CDP-OH_P_transf"/>
    <property type="match status" value="1"/>
</dbReference>
<protein>
    <submittedName>
        <fullName evidence="2">CDP-alcohol phosphatidyltransferase family protein</fullName>
    </submittedName>
</protein>
<comment type="caution">
    <text evidence="2">The sequence shown here is derived from an EMBL/GenBank/DDBJ whole genome shotgun (WGS) entry which is preliminary data.</text>
</comment>
<keyword evidence="1" id="KW-0812">Transmembrane</keyword>
<evidence type="ECO:0000256" key="1">
    <source>
        <dbReference type="SAM" id="Phobius"/>
    </source>
</evidence>
<feature type="transmembrane region" description="Helical" evidence="1">
    <location>
        <begin position="130"/>
        <end position="152"/>
    </location>
</feature>
<evidence type="ECO:0000313" key="2">
    <source>
        <dbReference type="EMBL" id="MFC4132299.1"/>
    </source>
</evidence>